<feature type="domain" description="Endo-beta-N-acetylglucosaminidase EndoS/F2-like TIM-barrel" evidence="7">
    <location>
        <begin position="14"/>
        <end position="248"/>
    </location>
</feature>
<comment type="similarity">
    <text evidence="1">Belongs to the glycosyl hydrolase 18 family.</text>
</comment>
<evidence type="ECO:0000256" key="4">
    <source>
        <dbReference type="ARBA" id="ARBA00022801"/>
    </source>
</evidence>
<dbReference type="CAZy" id="GH18">
    <property type="family name" value="Glycoside Hydrolase Family 18"/>
</dbReference>
<dbReference type="KEGG" id="bfa:Bfae_21800"/>
<dbReference type="PATRIC" id="fig|446465.5.peg.2159"/>
<evidence type="ECO:0000313" key="9">
    <source>
        <dbReference type="Proteomes" id="UP000001919"/>
    </source>
</evidence>
<keyword evidence="5" id="KW-0326">Glycosidase</keyword>
<dbReference type="InterPro" id="IPR001579">
    <property type="entry name" value="Glyco_hydro_18_chit_AS"/>
</dbReference>
<evidence type="ECO:0000256" key="5">
    <source>
        <dbReference type="ARBA" id="ARBA00023295"/>
    </source>
</evidence>
<keyword evidence="4" id="KW-0378">Hydrolase</keyword>
<evidence type="ECO:0000256" key="3">
    <source>
        <dbReference type="ARBA" id="ARBA00022729"/>
    </source>
</evidence>
<name>C7MEH4_BRAFD</name>
<dbReference type="InterPro" id="IPR057016">
    <property type="entry name" value="EndoS_F2-like_TIM-barrel"/>
</dbReference>
<evidence type="ECO:0000256" key="6">
    <source>
        <dbReference type="ARBA" id="ARBA00034414"/>
    </source>
</evidence>
<keyword evidence="9" id="KW-1185">Reference proteome</keyword>
<dbReference type="EMBL" id="CP001643">
    <property type="protein sequence ID" value="ACU85981.1"/>
    <property type="molecule type" value="Genomic_DNA"/>
</dbReference>
<sequence length="283" mass="31765">MVPSPFPRTGLQMAYFRTWHDRVADPTKPNCFGDIPAEVDVAFVFPDFTPPENPFWRTLRDEYVPKLHEQGTAVVRTTDIGALLDPSFPDTPSGHRALAEKLVSDLVHAHGLDGLDIDMENRLEPAAAERAAAVFHELSRLVGKESGDDSLLIYDTNLGGDEPVFSATADLYDYVLVQSYGRSLDSLQATWETFAPLLPAERYLIGFSFYEEFDLNRWDDTSEPFEESRAVAYAEWQPEGATKAGVFSYAIDRDGVDFLDDEITAVEYSWTRKIGERLRAARG</sequence>
<evidence type="ECO:0000313" key="8">
    <source>
        <dbReference type="EMBL" id="ACU85981.1"/>
    </source>
</evidence>
<dbReference type="OrthoDB" id="7183084at2"/>
<gene>
    <name evidence="8" type="ordered locus">Bfae_21800</name>
</gene>
<dbReference type="HOGENOM" id="CLU_055072_1_0_11"/>
<dbReference type="eggNOG" id="COG3469">
    <property type="taxonomic scope" value="Bacteria"/>
</dbReference>
<evidence type="ECO:0000256" key="1">
    <source>
        <dbReference type="ARBA" id="ARBA00009336"/>
    </source>
</evidence>
<dbReference type="Pfam" id="PF23916">
    <property type="entry name" value="TIM-barrel_EndoS"/>
    <property type="match status" value="1"/>
</dbReference>
<dbReference type="PROSITE" id="PS01095">
    <property type="entry name" value="GH18_1"/>
    <property type="match status" value="1"/>
</dbReference>
<keyword evidence="3" id="KW-0732">Signal</keyword>
<evidence type="ECO:0000256" key="2">
    <source>
        <dbReference type="ARBA" id="ARBA00012566"/>
    </source>
</evidence>
<dbReference type="STRING" id="446465.Bfae_21800"/>
<protein>
    <recommendedName>
        <fullName evidence="2">mannosyl-glycoprotein endo-beta-N-acetylglucosaminidase</fullName>
        <ecNumber evidence="2">3.2.1.96</ecNumber>
    </recommendedName>
</protein>
<dbReference type="EC" id="3.2.1.96" evidence="2"/>
<dbReference type="GO" id="GO:0005975">
    <property type="term" value="P:carbohydrate metabolic process"/>
    <property type="evidence" value="ECO:0007669"/>
    <property type="project" value="InterPro"/>
</dbReference>
<dbReference type="GO" id="GO:0033925">
    <property type="term" value="F:mannosyl-glycoprotein endo-beta-N-acetylglucosaminidase activity"/>
    <property type="evidence" value="ECO:0007669"/>
    <property type="project" value="UniProtKB-EC"/>
</dbReference>
<dbReference type="InterPro" id="IPR017853">
    <property type="entry name" value="GH"/>
</dbReference>
<organism evidence="8 9">
    <name type="scientific">Brachybacterium faecium (strain ATCC 43885 / DSM 4810 / JCM 11609 / LMG 19847 / NBRC 14762 / NCIMB 9860 / 6-10)</name>
    <dbReference type="NCBI Taxonomy" id="446465"/>
    <lineage>
        <taxon>Bacteria</taxon>
        <taxon>Bacillati</taxon>
        <taxon>Actinomycetota</taxon>
        <taxon>Actinomycetes</taxon>
        <taxon>Micrococcales</taxon>
        <taxon>Dermabacteraceae</taxon>
        <taxon>Brachybacterium</taxon>
    </lineage>
</organism>
<dbReference type="Gene3D" id="3.20.20.80">
    <property type="entry name" value="Glycosidases"/>
    <property type="match status" value="1"/>
</dbReference>
<proteinExistence type="inferred from homology"/>
<evidence type="ECO:0000259" key="7">
    <source>
        <dbReference type="Pfam" id="PF23916"/>
    </source>
</evidence>
<dbReference type="AlphaFoldDB" id="C7MEH4"/>
<dbReference type="Proteomes" id="UP000001919">
    <property type="component" value="Chromosome"/>
</dbReference>
<dbReference type="SUPFAM" id="SSF51445">
    <property type="entry name" value="(Trans)glycosidases"/>
    <property type="match status" value="1"/>
</dbReference>
<comment type="catalytic activity">
    <reaction evidence="6">
        <text>an N(4)-(oligosaccharide-(1-&gt;3)-[oligosaccharide-(1-&gt;6)]-beta-D-Man-(1-&gt;4)-beta-D-GlcNAc-(1-&gt;4)-alpha-D-GlcNAc)-L-asparaginyl-[protein] + H2O = an oligosaccharide-(1-&gt;3)-[oligosaccharide-(1-&gt;6)]-beta-D-Man-(1-&gt;4)-D-GlcNAc + N(4)-(N-acetyl-beta-D-glucosaminyl)-L-asparaginyl-[protein]</text>
        <dbReference type="Rhea" id="RHEA:73067"/>
        <dbReference type="Rhea" id="RHEA-COMP:12603"/>
        <dbReference type="Rhea" id="RHEA-COMP:18176"/>
        <dbReference type="ChEBI" id="CHEBI:15377"/>
        <dbReference type="ChEBI" id="CHEBI:132248"/>
        <dbReference type="ChEBI" id="CHEBI:192714"/>
        <dbReference type="ChEBI" id="CHEBI:192715"/>
        <dbReference type="EC" id="3.2.1.96"/>
    </reaction>
</comment>
<reference evidence="8 9" key="1">
    <citation type="journal article" date="2009" name="Stand. Genomic Sci.">
        <title>Complete genome sequence of Brachybacterium faecium type strain (Schefferle 6-10).</title>
        <authorList>
            <person name="Lapidus A."/>
            <person name="Pukall R."/>
            <person name="Labuttii K."/>
            <person name="Copeland A."/>
            <person name="Del Rio T.G."/>
            <person name="Nolan M."/>
            <person name="Chen F."/>
            <person name="Lucas S."/>
            <person name="Tice H."/>
            <person name="Cheng J.F."/>
            <person name="Bruce D."/>
            <person name="Goodwin L."/>
            <person name="Pitluck S."/>
            <person name="Rohde M."/>
            <person name="Goker M."/>
            <person name="Pati A."/>
            <person name="Ivanova N."/>
            <person name="Mavrommatis K."/>
            <person name="Chen A."/>
            <person name="Palaniappan K."/>
            <person name="D'haeseleer P."/>
            <person name="Chain P."/>
            <person name="Bristow J."/>
            <person name="Eisen J.A."/>
            <person name="Markowitz V."/>
            <person name="Hugenholtz P."/>
            <person name="Kyrpides N.C."/>
            <person name="Klenk H.P."/>
        </authorList>
    </citation>
    <scope>NUCLEOTIDE SEQUENCE [LARGE SCALE GENOMIC DNA]</scope>
    <source>
        <strain evidence="9">ATCC 43885 / DSM 4810 / JCM 11609 / LMG 19847 / NBRC 14762 / NCIMB 9860 / 6-10</strain>
    </source>
</reference>
<accession>C7MEH4</accession>